<sequence length="280" mass="31737">MATRRFGRPRTKVYDLNYNLGESYYRGALEGLDRKYGRAPAETIEAPKRPTSVGDIESLLRSGSQQNGPAANQPILDVLEEDKEMMDTLRRIQKARRQTSANAEAEFENTFFNRAEQVKNTYSEKMLDSVGLNSNLIELESKRRKERQLQALEDSTPKITEKWIALRDAAQDSVDEAQARARARASKARLADLENEMDALCERTAAREKRLAGLRMAQLKSDYVANCIALLVAIWISASTAEELQGVKKQVLDSFEIPTERLTPKHPDYKVSRDVNLIMK</sequence>
<dbReference type="SUPFAM" id="SSF46966">
    <property type="entry name" value="Spectrin repeat"/>
    <property type="match status" value="1"/>
</dbReference>
<keyword evidence="1" id="KW-0175">Coiled coil</keyword>
<feature type="coiled-coil region" evidence="1">
    <location>
        <begin position="176"/>
        <end position="210"/>
    </location>
</feature>
<proteinExistence type="predicted"/>
<evidence type="ECO:0000313" key="3">
    <source>
        <dbReference type="Proteomes" id="UP000479000"/>
    </source>
</evidence>
<dbReference type="AlphaFoldDB" id="A0A6H5HSX4"/>
<dbReference type="Proteomes" id="UP000479000">
    <property type="component" value="Unassembled WGS sequence"/>
</dbReference>
<dbReference type="EMBL" id="CADCXU010034450">
    <property type="protein sequence ID" value="CAB0019715.1"/>
    <property type="molecule type" value="Genomic_DNA"/>
</dbReference>
<keyword evidence="3" id="KW-1185">Reference proteome</keyword>
<dbReference type="OrthoDB" id="8191899at2759"/>
<accession>A0A6H5HSX4</accession>
<gene>
    <name evidence="2" type="ORF">NTEN_LOCUS23402</name>
</gene>
<reference evidence="2 3" key="1">
    <citation type="submission" date="2020-02" db="EMBL/GenBank/DDBJ databases">
        <authorList>
            <person name="Ferguson B K."/>
        </authorList>
    </citation>
    <scope>NUCLEOTIDE SEQUENCE [LARGE SCALE GENOMIC DNA]</scope>
</reference>
<evidence type="ECO:0000256" key="1">
    <source>
        <dbReference type="SAM" id="Coils"/>
    </source>
</evidence>
<evidence type="ECO:0000313" key="2">
    <source>
        <dbReference type="EMBL" id="CAB0019715.1"/>
    </source>
</evidence>
<organism evidence="2 3">
    <name type="scientific">Nesidiocoris tenuis</name>
    <dbReference type="NCBI Taxonomy" id="355587"/>
    <lineage>
        <taxon>Eukaryota</taxon>
        <taxon>Metazoa</taxon>
        <taxon>Ecdysozoa</taxon>
        <taxon>Arthropoda</taxon>
        <taxon>Hexapoda</taxon>
        <taxon>Insecta</taxon>
        <taxon>Pterygota</taxon>
        <taxon>Neoptera</taxon>
        <taxon>Paraneoptera</taxon>
        <taxon>Hemiptera</taxon>
        <taxon>Heteroptera</taxon>
        <taxon>Panheteroptera</taxon>
        <taxon>Cimicomorpha</taxon>
        <taxon>Miridae</taxon>
        <taxon>Dicyphina</taxon>
        <taxon>Nesidiocoris</taxon>
    </lineage>
</organism>
<protein>
    <submittedName>
        <fullName evidence="2">Uncharacterized protein</fullName>
    </submittedName>
</protein>
<name>A0A6H5HSX4_9HEMI</name>